<dbReference type="InterPro" id="IPR036318">
    <property type="entry name" value="FAD-bd_PCMH-like_sf"/>
</dbReference>
<dbReference type="GO" id="GO:0071949">
    <property type="term" value="F:FAD binding"/>
    <property type="evidence" value="ECO:0007669"/>
    <property type="project" value="InterPro"/>
</dbReference>
<dbReference type="InterPro" id="IPR016171">
    <property type="entry name" value="Vanillyl_alc_oxidase_C-sub2"/>
</dbReference>
<dbReference type="PROSITE" id="PS51387">
    <property type="entry name" value="FAD_PCMH"/>
    <property type="match status" value="1"/>
</dbReference>
<dbReference type="InterPro" id="IPR007173">
    <property type="entry name" value="ALO_C"/>
</dbReference>
<comment type="caution">
    <text evidence="4">The sequence shown here is derived from an EMBL/GenBank/DDBJ whole genome shotgun (WGS) entry which is preliminary data.</text>
</comment>
<keyword evidence="1" id="KW-0285">Flavoprotein</keyword>
<dbReference type="InterPro" id="IPR016167">
    <property type="entry name" value="FAD-bd_PCMH_sub1"/>
</dbReference>
<evidence type="ECO:0000313" key="5">
    <source>
        <dbReference type="Proteomes" id="UP000295719"/>
    </source>
</evidence>
<protein>
    <submittedName>
        <fullName evidence="4">FAD/FMN-containing dehydrogenase</fullName>
    </submittedName>
</protein>
<feature type="domain" description="FAD-binding PCMH-type" evidence="3">
    <location>
        <begin position="30"/>
        <end position="197"/>
    </location>
</feature>
<accession>A0A4V2W4B7</accession>
<keyword evidence="5" id="KW-1185">Reference proteome</keyword>
<organism evidence="4 5">
    <name type="scientific">Biostraticola tofi</name>
    <dbReference type="NCBI Taxonomy" id="466109"/>
    <lineage>
        <taxon>Bacteria</taxon>
        <taxon>Pseudomonadati</taxon>
        <taxon>Pseudomonadota</taxon>
        <taxon>Gammaproteobacteria</taxon>
        <taxon>Enterobacterales</taxon>
        <taxon>Bruguierivoracaceae</taxon>
        <taxon>Biostraticola</taxon>
    </lineage>
</organism>
<dbReference type="PANTHER" id="PTHR43762:SF1">
    <property type="entry name" value="D-ARABINONO-1,4-LACTONE OXIDASE"/>
    <property type="match status" value="1"/>
</dbReference>
<dbReference type="Gene3D" id="3.30.43.10">
    <property type="entry name" value="Uridine Diphospho-n-acetylenolpyruvylglucosamine Reductase, domain 2"/>
    <property type="match status" value="1"/>
</dbReference>
<dbReference type="Pfam" id="PF04030">
    <property type="entry name" value="ALO"/>
    <property type="match status" value="1"/>
</dbReference>
<sequence>MNKDDDVFPTRHPDTDQADSRLWNWAQNSSLGQREAVRQPENQSQLQEIIAGSRGHINILGSRYSPGRMLRVQDPDDILLDAGLLRGLIGTADDTATFAGATPLQDVYDTLTGLGRMLPSSPGVIAAQTLAGAMATGTHGQGLYQSSIADEAVNIRIMLADGSIEEFAADHPYFGAVQVSLGALGVILEVTLRTVPLGIYTCYKNACSADDLSSSLTQWNQDFALSKAWWFPEDNQVHVWNARQATQEEVQLWQDNGRQIVNYSAGNDTLNTTIDQTLQHMQNDTRIKDEHGKPFKTVTRFKDFSDVIGDVYQVFCRGIATPQINIEIGIPLSRAPEVIEKIRQWHALTHPHMHYPIILRCTGASSAWLSPAYGEATCFFGFVVYYAEDGTLSPDGMHFLSEVEKLLAKEGGRPHWGKYYRRGLYQWSDIYPKWDSFLQVRHHLDPEGKFSNRFVGDILS</sequence>
<dbReference type="EMBL" id="SMCR01000006">
    <property type="protein sequence ID" value="TCV95219.1"/>
    <property type="molecule type" value="Genomic_DNA"/>
</dbReference>
<dbReference type="PIRSF" id="PIRSF000136">
    <property type="entry name" value="LGO_GLO"/>
    <property type="match status" value="1"/>
</dbReference>
<dbReference type="Pfam" id="PF01565">
    <property type="entry name" value="FAD_binding_4"/>
    <property type="match status" value="1"/>
</dbReference>
<dbReference type="InterPro" id="IPR006094">
    <property type="entry name" value="Oxid_FAD_bind_N"/>
</dbReference>
<dbReference type="PANTHER" id="PTHR43762">
    <property type="entry name" value="L-GULONOLACTONE OXIDASE"/>
    <property type="match status" value="1"/>
</dbReference>
<proteinExistence type="predicted"/>
<reference evidence="4 5" key="1">
    <citation type="submission" date="2019-03" db="EMBL/GenBank/DDBJ databases">
        <title>Genomic Encyclopedia of Type Strains, Phase IV (KMG-IV): sequencing the most valuable type-strain genomes for metagenomic binning, comparative biology and taxonomic classification.</title>
        <authorList>
            <person name="Goeker M."/>
        </authorList>
    </citation>
    <scope>NUCLEOTIDE SEQUENCE [LARGE SCALE GENOMIC DNA]</scope>
    <source>
        <strain evidence="4 5">DSM 19580</strain>
    </source>
</reference>
<dbReference type="Gene3D" id="1.10.45.10">
    <property type="entry name" value="Vanillyl-alcohol Oxidase, Chain A, domain 4"/>
    <property type="match status" value="1"/>
</dbReference>
<dbReference type="InterPro" id="IPR010031">
    <property type="entry name" value="FAD_lactone_oxidase-like"/>
</dbReference>
<dbReference type="SUPFAM" id="SSF56176">
    <property type="entry name" value="FAD-binding/transporter-associated domain-like"/>
    <property type="match status" value="1"/>
</dbReference>
<dbReference type="GO" id="GO:0016020">
    <property type="term" value="C:membrane"/>
    <property type="evidence" value="ECO:0007669"/>
    <property type="project" value="InterPro"/>
</dbReference>
<dbReference type="Gene3D" id="3.30.70.2520">
    <property type="match status" value="1"/>
</dbReference>
<name>A0A4V2W4B7_9GAMM</name>
<gene>
    <name evidence="4" type="ORF">EDC52_106150</name>
</gene>
<dbReference type="Gene3D" id="3.30.465.10">
    <property type="match status" value="1"/>
</dbReference>
<dbReference type="AlphaFoldDB" id="A0A4V2W4B7"/>
<dbReference type="InterPro" id="IPR016166">
    <property type="entry name" value="FAD-bd_PCMH"/>
</dbReference>
<evidence type="ECO:0000259" key="3">
    <source>
        <dbReference type="PROSITE" id="PS51387"/>
    </source>
</evidence>
<keyword evidence="1" id="KW-0274">FAD</keyword>
<dbReference type="GO" id="GO:0003885">
    <property type="term" value="F:D-arabinono-1,4-lactone oxidase activity"/>
    <property type="evidence" value="ECO:0007669"/>
    <property type="project" value="InterPro"/>
</dbReference>
<evidence type="ECO:0000313" key="4">
    <source>
        <dbReference type="EMBL" id="TCV95219.1"/>
    </source>
</evidence>
<evidence type="ECO:0000256" key="1">
    <source>
        <dbReference type="ARBA" id="ARBA00022827"/>
    </source>
</evidence>
<dbReference type="RefSeq" id="WP_131865904.1">
    <property type="nucleotide sequence ID" value="NZ_SMCR01000006.1"/>
</dbReference>
<evidence type="ECO:0000256" key="2">
    <source>
        <dbReference type="ARBA" id="ARBA00023002"/>
    </source>
</evidence>
<dbReference type="Proteomes" id="UP000295719">
    <property type="component" value="Unassembled WGS sequence"/>
</dbReference>
<dbReference type="OrthoDB" id="9800184at2"/>
<keyword evidence="2" id="KW-0560">Oxidoreductase</keyword>
<dbReference type="InterPro" id="IPR016169">
    <property type="entry name" value="FAD-bd_PCMH_sub2"/>
</dbReference>